<dbReference type="EMBL" id="JAAXOQ010000003">
    <property type="protein sequence ID" value="NKY17431.1"/>
    <property type="molecule type" value="Genomic_DNA"/>
</dbReference>
<evidence type="ECO:0000256" key="1">
    <source>
        <dbReference type="SAM" id="SignalP"/>
    </source>
</evidence>
<evidence type="ECO:0000313" key="3">
    <source>
        <dbReference type="Proteomes" id="UP000582646"/>
    </source>
</evidence>
<dbReference type="Proteomes" id="UP000582646">
    <property type="component" value="Unassembled WGS sequence"/>
</dbReference>
<dbReference type="InterPro" id="IPR015286">
    <property type="entry name" value="Porin_fam_mycobact-type"/>
</dbReference>
<evidence type="ECO:0008006" key="4">
    <source>
        <dbReference type="Google" id="ProtNLM"/>
    </source>
</evidence>
<organism evidence="2 3">
    <name type="scientific">Tsukamurella spumae</name>
    <dbReference type="NCBI Taxonomy" id="44753"/>
    <lineage>
        <taxon>Bacteria</taxon>
        <taxon>Bacillati</taxon>
        <taxon>Actinomycetota</taxon>
        <taxon>Actinomycetes</taxon>
        <taxon>Mycobacteriales</taxon>
        <taxon>Tsukamurellaceae</taxon>
        <taxon>Tsukamurella</taxon>
    </lineage>
</organism>
<sequence>MSKMSKVATRAGVVAVAVAAAASVAAGSANAGPLPSGQKTVPAPDGWSVVLKSTGNSFAIQGSLATPQSRSAWYTSNGSVTVKAPADAKDIQGKLGVGVIVGCQFPGQIGGEVTVTGPGASVGVPLYPAGGSPTAGASLGGVGAGLNIPLTPGATSSVTGYSRGDQPGATDSIKFTKAGTYNVSIKDQNVDIKFCSGYAQARVVTWVEIKGSNRIQGFLYGAPFSLG</sequence>
<keyword evidence="3" id="KW-1185">Reference proteome</keyword>
<dbReference type="RefSeq" id="WP_168544530.1">
    <property type="nucleotide sequence ID" value="NZ_BAAAKS010000002.1"/>
</dbReference>
<dbReference type="AlphaFoldDB" id="A0A846WX02"/>
<feature type="chain" id="PRO_5032648002" description="MspA family porin" evidence="1">
    <location>
        <begin position="32"/>
        <end position="227"/>
    </location>
</feature>
<protein>
    <recommendedName>
        <fullName evidence="4">MspA family porin</fullName>
    </recommendedName>
</protein>
<comment type="caution">
    <text evidence="2">The sequence shown here is derived from an EMBL/GenBank/DDBJ whole genome shotgun (WGS) entry which is preliminary data.</text>
</comment>
<evidence type="ECO:0000313" key="2">
    <source>
        <dbReference type="EMBL" id="NKY17431.1"/>
    </source>
</evidence>
<gene>
    <name evidence="2" type="ORF">HF999_03440</name>
</gene>
<dbReference type="Pfam" id="PF09203">
    <property type="entry name" value="MspA"/>
    <property type="match status" value="1"/>
</dbReference>
<dbReference type="Gene3D" id="2.60.40.1650">
    <property type="entry name" value="Porin MspA (Ig-like beta-sandwich domain)"/>
    <property type="match status" value="1"/>
</dbReference>
<reference evidence="2 3" key="1">
    <citation type="submission" date="2020-04" db="EMBL/GenBank/DDBJ databases">
        <title>MicrobeNet Type strains.</title>
        <authorList>
            <person name="Nicholson A.C."/>
        </authorList>
    </citation>
    <scope>NUCLEOTIDE SEQUENCE [LARGE SCALE GENOMIC DNA]</scope>
    <source>
        <strain evidence="2 3">DSM 44113</strain>
    </source>
</reference>
<accession>A0A846WX02</accession>
<keyword evidence="1" id="KW-0732">Signal</keyword>
<name>A0A846WX02_9ACTN</name>
<feature type="signal peptide" evidence="1">
    <location>
        <begin position="1"/>
        <end position="31"/>
    </location>
</feature>
<proteinExistence type="predicted"/>